<proteinExistence type="predicted"/>
<accession>A0ABV7SSI5</accession>
<dbReference type="Pfam" id="PF00326">
    <property type="entry name" value="Peptidase_S9"/>
    <property type="match status" value="1"/>
</dbReference>
<dbReference type="PANTHER" id="PTHR11731:SF193">
    <property type="entry name" value="DIPEPTIDYL PEPTIDASE 9"/>
    <property type="match status" value="1"/>
</dbReference>
<evidence type="ECO:0000259" key="1">
    <source>
        <dbReference type="Pfam" id="PF00326"/>
    </source>
</evidence>
<dbReference type="RefSeq" id="WP_261293354.1">
    <property type="nucleotide sequence ID" value="NZ_JANQBK010000003.1"/>
</dbReference>
<dbReference type="EMBL" id="JBHRXP010000002">
    <property type="protein sequence ID" value="MFC3579755.1"/>
    <property type="molecule type" value="Genomic_DNA"/>
</dbReference>
<dbReference type="SUPFAM" id="SSF82171">
    <property type="entry name" value="DPP6 N-terminal domain-like"/>
    <property type="match status" value="1"/>
</dbReference>
<dbReference type="InterPro" id="IPR050278">
    <property type="entry name" value="Serine_Prot_S9B/DPPIV"/>
</dbReference>
<dbReference type="Pfam" id="PF00930">
    <property type="entry name" value="DPPIV_N"/>
    <property type="match status" value="1"/>
</dbReference>
<dbReference type="PANTHER" id="PTHR11731">
    <property type="entry name" value="PROTEASE FAMILY S9B,C DIPEPTIDYL-PEPTIDASE IV-RELATED"/>
    <property type="match status" value="1"/>
</dbReference>
<feature type="domain" description="Peptidase S9 prolyl oligopeptidase catalytic" evidence="1">
    <location>
        <begin position="563"/>
        <end position="740"/>
    </location>
</feature>
<dbReference type="Gene3D" id="3.40.50.1820">
    <property type="entry name" value="alpha/beta hydrolase"/>
    <property type="match status" value="1"/>
</dbReference>
<dbReference type="Gene3D" id="2.140.10.30">
    <property type="entry name" value="Dipeptidylpeptidase IV, N-terminal domain"/>
    <property type="match status" value="1"/>
</dbReference>
<dbReference type="InterPro" id="IPR001375">
    <property type="entry name" value="Peptidase_S9_cat"/>
</dbReference>
<organism evidence="3 4">
    <name type="scientific">Sphingomonas hylomeconis</name>
    <dbReference type="NCBI Taxonomy" id="1395958"/>
    <lineage>
        <taxon>Bacteria</taxon>
        <taxon>Pseudomonadati</taxon>
        <taxon>Pseudomonadota</taxon>
        <taxon>Alphaproteobacteria</taxon>
        <taxon>Sphingomonadales</taxon>
        <taxon>Sphingomonadaceae</taxon>
        <taxon>Sphingomonas</taxon>
    </lineage>
</organism>
<reference evidence="4" key="1">
    <citation type="journal article" date="2019" name="Int. J. Syst. Evol. Microbiol.">
        <title>The Global Catalogue of Microorganisms (GCM) 10K type strain sequencing project: providing services to taxonomists for standard genome sequencing and annotation.</title>
        <authorList>
            <consortium name="The Broad Institute Genomics Platform"/>
            <consortium name="The Broad Institute Genome Sequencing Center for Infectious Disease"/>
            <person name="Wu L."/>
            <person name="Ma J."/>
        </authorList>
    </citation>
    <scope>NUCLEOTIDE SEQUENCE [LARGE SCALE GENOMIC DNA]</scope>
    <source>
        <strain evidence="4">KCTC 42739</strain>
    </source>
</reference>
<dbReference type="InterPro" id="IPR029058">
    <property type="entry name" value="AB_hydrolase_fold"/>
</dbReference>
<keyword evidence="4" id="KW-1185">Reference proteome</keyword>
<name>A0ABV7SSI5_9SPHN</name>
<dbReference type="InterPro" id="IPR002469">
    <property type="entry name" value="Peptidase_S9B_N"/>
</dbReference>
<dbReference type="SUPFAM" id="SSF53474">
    <property type="entry name" value="alpha/beta-Hydrolases"/>
    <property type="match status" value="1"/>
</dbReference>
<gene>
    <name evidence="3" type="ORF">ACFONA_06205</name>
</gene>
<evidence type="ECO:0000313" key="3">
    <source>
        <dbReference type="EMBL" id="MFC3579755.1"/>
    </source>
</evidence>
<feature type="domain" description="Dipeptidylpeptidase IV N-terminal" evidence="2">
    <location>
        <begin position="152"/>
        <end position="475"/>
    </location>
</feature>
<sequence length="776" mass="85156">MAAFPLLIAAQLVAAPAPTLRAPVVAPAPAQMPIAARYRLADRYLNDIDKLVVDRDLRASFSRDGKQVIYRRGALGQRMIMLLDPAIGQPREIVAEDVLRELLAKAVGKPIKPGELSFRRPEVDATGALSFEAFDKRWTYQTGALRVADEQPDKDDEGLSPDGRLRVIARDYNLYAVPAKGGREVALTSDGTREQPYGRGIPQMDEILKQGTEEPTMPVSVRWSPDGSKILTWRLDTRGVHPLSFTQQNVPGSPYPRSFRYIYPLAGAAKLPTATRLVIDVAEALKRGKARIVPVQVPAEELLYPADPDMGWQGKRIRIQRTDRGYGALTVYDVDPATGAATVTAREAMKPIVTVTSSSLRPAPELGGELDISERSGWAQLYLVQPNAPDDALPLTRGDWEVLSVEHVDDARRSLLLTGIGREADRNPYWRGLYRVDLDGSQPKLLTPEPLDHDVTVSSDGRYAIDAMSSPTTPTVTVLRDARDGHIVTELGRADPTALYASGFTKPEPFQGVAADGKTPIYGMIFRPANFDPSRRYPVIDNVYTGPTTTQVPASWNAAIGVNPNSVAQLGAVVVTIDGRGTSRRGQAFRLPAYQNLGEVGIDDHIALIEQMAKRYPYMDTTRVGVYGGSAGGYDAARFILRRPKFFKVAVASSGNHDLRLDKAWWPEVSMGNPAPEVWERNSNMSVAGNLEGKLLLIHGDIDDNVPVTESMHLANALIRAERDVDLVILPNTTHRVSQPFFWKKFRDYFTRNLLDEAPPPLPPVAPAPAPAAQSQ</sequence>
<dbReference type="Proteomes" id="UP001595713">
    <property type="component" value="Unassembled WGS sequence"/>
</dbReference>
<evidence type="ECO:0000259" key="2">
    <source>
        <dbReference type="Pfam" id="PF00930"/>
    </source>
</evidence>
<protein>
    <submittedName>
        <fullName evidence="3">DPP IV N-terminal domain-containing protein</fullName>
    </submittedName>
</protein>
<comment type="caution">
    <text evidence="3">The sequence shown here is derived from an EMBL/GenBank/DDBJ whole genome shotgun (WGS) entry which is preliminary data.</text>
</comment>
<evidence type="ECO:0000313" key="4">
    <source>
        <dbReference type="Proteomes" id="UP001595713"/>
    </source>
</evidence>